<sequence length="74" mass="8384">MLLTWTVLLQAGGPNATPRARRLKLPLIPYLLGIDWQLQVVREGRDAFDEAEWLQRPERGAGFEEDAQGRLLVA</sequence>
<comment type="caution">
    <text evidence="1">The sequence shown here is derived from an EMBL/GenBank/DDBJ whole genome shotgun (WGS) entry which is preliminary data.</text>
</comment>
<organism evidence="1 2">
    <name type="scientific">Vanrija albida</name>
    <dbReference type="NCBI Taxonomy" id="181172"/>
    <lineage>
        <taxon>Eukaryota</taxon>
        <taxon>Fungi</taxon>
        <taxon>Dikarya</taxon>
        <taxon>Basidiomycota</taxon>
        <taxon>Agaricomycotina</taxon>
        <taxon>Tremellomycetes</taxon>
        <taxon>Trichosporonales</taxon>
        <taxon>Trichosporonaceae</taxon>
        <taxon>Vanrija</taxon>
    </lineage>
</organism>
<dbReference type="EMBL" id="JBBXJM010000004">
    <property type="protein sequence ID" value="KAL1408619.1"/>
    <property type="molecule type" value="Genomic_DNA"/>
</dbReference>
<evidence type="ECO:0000313" key="1">
    <source>
        <dbReference type="EMBL" id="KAL1408619.1"/>
    </source>
</evidence>
<name>A0ABR3Q1M6_9TREE</name>
<keyword evidence="2" id="KW-1185">Reference proteome</keyword>
<gene>
    <name evidence="1" type="ORF">Q8F55_005432</name>
</gene>
<dbReference type="Proteomes" id="UP001565368">
    <property type="component" value="Unassembled WGS sequence"/>
</dbReference>
<dbReference type="RefSeq" id="XP_069208563.1">
    <property type="nucleotide sequence ID" value="XM_069353921.1"/>
</dbReference>
<protein>
    <submittedName>
        <fullName evidence="1">Uncharacterized protein</fullName>
    </submittedName>
</protein>
<evidence type="ECO:0000313" key="2">
    <source>
        <dbReference type="Proteomes" id="UP001565368"/>
    </source>
</evidence>
<dbReference type="GeneID" id="95986475"/>
<reference evidence="1 2" key="1">
    <citation type="submission" date="2023-08" db="EMBL/GenBank/DDBJ databases">
        <title>Annotated Genome Sequence of Vanrija albida AlHP1.</title>
        <authorList>
            <person name="Herzog R."/>
        </authorList>
    </citation>
    <scope>NUCLEOTIDE SEQUENCE [LARGE SCALE GENOMIC DNA]</scope>
    <source>
        <strain evidence="1 2">AlHP1</strain>
    </source>
</reference>
<accession>A0ABR3Q1M6</accession>
<proteinExistence type="predicted"/>